<feature type="domain" description="DUF5880" evidence="2">
    <location>
        <begin position="139"/>
        <end position="224"/>
    </location>
</feature>
<dbReference type="InterPro" id="IPR043653">
    <property type="entry name" value="DUF5880"/>
</dbReference>
<evidence type="ECO:0000313" key="4">
    <source>
        <dbReference type="Proteomes" id="UP000266841"/>
    </source>
</evidence>
<dbReference type="AlphaFoldDB" id="K0SJY5"/>
<keyword evidence="4" id="KW-1185">Reference proteome</keyword>
<gene>
    <name evidence="3" type="ORF">THAOC_21062</name>
</gene>
<organism evidence="3 4">
    <name type="scientific">Thalassiosira oceanica</name>
    <name type="common">Marine diatom</name>
    <dbReference type="NCBI Taxonomy" id="159749"/>
    <lineage>
        <taxon>Eukaryota</taxon>
        <taxon>Sar</taxon>
        <taxon>Stramenopiles</taxon>
        <taxon>Ochrophyta</taxon>
        <taxon>Bacillariophyta</taxon>
        <taxon>Coscinodiscophyceae</taxon>
        <taxon>Thalassiosirophycidae</taxon>
        <taxon>Thalassiosirales</taxon>
        <taxon>Thalassiosiraceae</taxon>
        <taxon>Thalassiosira</taxon>
    </lineage>
</organism>
<comment type="caution">
    <text evidence="3">The sequence shown here is derived from an EMBL/GenBank/DDBJ whole genome shotgun (WGS) entry which is preliminary data.</text>
</comment>
<proteinExistence type="predicted"/>
<dbReference type="Pfam" id="PF19208">
    <property type="entry name" value="DUF5880"/>
    <property type="match status" value="1"/>
</dbReference>
<feature type="region of interest" description="Disordered" evidence="1">
    <location>
        <begin position="304"/>
        <end position="365"/>
    </location>
</feature>
<evidence type="ECO:0000313" key="3">
    <source>
        <dbReference type="EMBL" id="EJK58787.1"/>
    </source>
</evidence>
<reference evidence="3 4" key="1">
    <citation type="journal article" date="2012" name="Genome Biol.">
        <title>Genome and low-iron response of an oceanic diatom adapted to chronic iron limitation.</title>
        <authorList>
            <person name="Lommer M."/>
            <person name="Specht M."/>
            <person name="Roy A.S."/>
            <person name="Kraemer L."/>
            <person name="Andreson R."/>
            <person name="Gutowska M.A."/>
            <person name="Wolf J."/>
            <person name="Bergner S.V."/>
            <person name="Schilhabel M.B."/>
            <person name="Klostermeier U.C."/>
            <person name="Beiko R.G."/>
            <person name="Rosenstiel P."/>
            <person name="Hippler M."/>
            <person name="Laroche J."/>
        </authorList>
    </citation>
    <scope>NUCLEOTIDE SEQUENCE [LARGE SCALE GENOMIC DNA]</scope>
    <source>
        <strain evidence="3 4">CCMP1005</strain>
    </source>
</reference>
<dbReference type="eggNOG" id="ENOG502SGJB">
    <property type="taxonomic scope" value="Eukaryota"/>
</dbReference>
<dbReference type="Proteomes" id="UP000266841">
    <property type="component" value="Unassembled WGS sequence"/>
</dbReference>
<protein>
    <recommendedName>
        <fullName evidence="2">DUF5880 domain-containing protein</fullName>
    </recommendedName>
</protein>
<feature type="region of interest" description="Disordered" evidence="1">
    <location>
        <begin position="185"/>
        <end position="205"/>
    </location>
</feature>
<name>K0SJY5_THAOC</name>
<dbReference type="OMA" id="CETIPRA"/>
<evidence type="ECO:0000256" key="1">
    <source>
        <dbReference type="SAM" id="MobiDB-lite"/>
    </source>
</evidence>
<feature type="region of interest" description="Disordered" evidence="1">
    <location>
        <begin position="74"/>
        <end position="135"/>
    </location>
</feature>
<feature type="compositionally biased region" description="Basic and acidic residues" evidence="1">
    <location>
        <begin position="268"/>
        <end position="283"/>
    </location>
</feature>
<sequence length="419" mass="44665">MADQLSGIDIHRVMRSQGPVVRCVLLRAPTPESDVDPSADPKSMSVRQIKLELRSYGVDPSSFVEREEMVRALQEARGGLDAEESDDDEEVVEEDGKPAAKAAGSASNDAGEGEGGEEKKDGAPPGTGTGRTVPLQHLIEEVEIDTTPKRSMVAEVLGGPFTFLGQYEDEGIMVMIRRPDWEDDEGNFDGDLPPVNGHPLQPPLDRVEVRGDVLLMRVAETEEELDHDGGGGGGGGKCGRDYEKEVQDAQGGEEEGGGADEPAVEPAAADKPDGGGERKKEVRVPTNDEFFLDYTRDEYLAFASRTDVAAPPIFDGLDDESDGEEADGGEKDDDEDGDGGGDDDDSDGDYDPSEDADDEAAQAGVMNMVLGHLLRRFREENGRGPDGPELLEMRRALAEKLGVELPETPGADGGADGEG</sequence>
<evidence type="ECO:0000259" key="2">
    <source>
        <dbReference type="Pfam" id="PF19208"/>
    </source>
</evidence>
<feature type="compositionally biased region" description="Acidic residues" evidence="1">
    <location>
        <begin position="81"/>
        <end position="93"/>
    </location>
</feature>
<dbReference type="EMBL" id="AGNL01024240">
    <property type="protein sequence ID" value="EJK58787.1"/>
    <property type="molecule type" value="Genomic_DNA"/>
</dbReference>
<accession>K0SJY5</accession>
<dbReference type="OrthoDB" id="47487at2759"/>
<feature type="non-terminal residue" evidence="3">
    <location>
        <position position="419"/>
    </location>
</feature>
<feature type="compositionally biased region" description="Low complexity" evidence="1">
    <location>
        <begin position="99"/>
        <end position="110"/>
    </location>
</feature>
<feature type="compositionally biased region" description="Acidic residues" evidence="1">
    <location>
        <begin position="316"/>
        <end position="360"/>
    </location>
</feature>
<feature type="region of interest" description="Disordered" evidence="1">
    <location>
        <begin position="219"/>
        <end position="290"/>
    </location>
</feature>
<feature type="compositionally biased region" description="Basic and acidic residues" evidence="1">
    <location>
        <begin position="238"/>
        <end position="247"/>
    </location>
</feature>